<name>F1TBY7_9FIRM</name>
<sequence length="569" mass="64677">MKRVLGFILVVVMVLVSYSGCGSVRTKTLDSVSIDSSKSASKDMPTTPISFSVYIGETSTYTDNWDTPVAKKITERTGVSLKIENAVGDAKQRISLMAASGDLPDMIFAKTYLNLLLDVNAVEKLDDLINQYGPNIKKLYGNELKRLKWSQQDPNIFCLGDFGVGDEDGDPVSGFCLQHAVVKEEGYPKIKTLKDFENAIKSYYAKHPTFKGKYGKERPTIPLLLNGNDWGYFISISNPANLATGYTDDEWAIKLNPIEAKRHIITDSNKEYFKWLNGMWNQNLIDKESFTQQVEQYKAKLSSGRVLGIIDASWNYEGEVHKALRSAGLEDRMYGRYPCTLNENIKYPEYQNKGYIGFGSGMAITSKCKDKIRAMQFLNWMAGEEAQILTNWGIKGVHWTYDNKGKRVFLPQILKQRNEDEGFGRKTGIGLYVYPWPRYGTAYRDSTGNPLSVSTIEELSKNYTQTEKDILTAYGVKFWKDLYPQKGEFPVKPYGAAWKIESSMSNEWTATANKVTEISKKYCPKLIIAKFGEFDGIWMKFVKEMEEAGVRELETQFTKTVKDRMDLWK</sequence>
<keyword evidence="2" id="KW-1185">Reference proteome</keyword>
<organism evidence="1 2">
    <name type="scientific">Ruminiclostridium papyrosolvens DSM 2782</name>
    <dbReference type="NCBI Taxonomy" id="588581"/>
    <lineage>
        <taxon>Bacteria</taxon>
        <taxon>Bacillati</taxon>
        <taxon>Bacillota</taxon>
        <taxon>Clostridia</taxon>
        <taxon>Eubacteriales</taxon>
        <taxon>Oscillospiraceae</taxon>
        <taxon>Ruminiclostridium</taxon>
    </lineage>
</organism>
<dbReference type="PANTHER" id="PTHR43649">
    <property type="entry name" value="ARABINOSE-BINDING PROTEIN-RELATED"/>
    <property type="match status" value="1"/>
</dbReference>
<dbReference type="eggNOG" id="COG1653">
    <property type="taxonomic scope" value="Bacteria"/>
</dbReference>
<dbReference type="Gene3D" id="3.40.190.10">
    <property type="entry name" value="Periplasmic binding protein-like II"/>
    <property type="match status" value="2"/>
</dbReference>
<dbReference type="InterPro" id="IPR050490">
    <property type="entry name" value="Bact_solute-bd_prot1"/>
</dbReference>
<dbReference type="OrthoDB" id="54751at2"/>
<protein>
    <submittedName>
        <fullName evidence="1">Extracellular solute-binding protein family 1</fullName>
    </submittedName>
</protein>
<dbReference type="InterPro" id="IPR006059">
    <property type="entry name" value="SBP"/>
</dbReference>
<evidence type="ECO:0000313" key="2">
    <source>
        <dbReference type="Proteomes" id="UP000003860"/>
    </source>
</evidence>
<reference evidence="1" key="2">
    <citation type="submission" date="2011-01" db="EMBL/GenBank/DDBJ databases">
        <title>The Non-contiguous Finished genome of Clostridium papyrosolvens.</title>
        <authorList>
            <person name="Lucas S."/>
            <person name="Copeland A."/>
            <person name="Lapidus A."/>
            <person name="Cheng J.-F."/>
            <person name="Goodwin L."/>
            <person name="Pitluck S."/>
            <person name="Misra M."/>
            <person name="Chertkov O."/>
            <person name="Detter J.C."/>
            <person name="Han C."/>
            <person name="Tapia R."/>
            <person name="Land M."/>
            <person name="Hauser L."/>
            <person name="Kyrpides N."/>
            <person name="Ivanova N."/>
            <person name="Pagani I."/>
            <person name="Mouttaki H."/>
            <person name="He Z."/>
            <person name="Zhou J."/>
            <person name="Hemme C.L."/>
            <person name="Woyke T."/>
        </authorList>
    </citation>
    <scope>NUCLEOTIDE SEQUENCE [LARGE SCALE GENOMIC DNA]</scope>
    <source>
        <strain evidence="1">DSM 2782</strain>
    </source>
</reference>
<accession>F1TBY7</accession>
<dbReference type="EMBL" id="ACXX02000005">
    <property type="protein sequence ID" value="EGD48158.1"/>
    <property type="molecule type" value="Genomic_DNA"/>
</dbReference>
<proteinExistence type="predicted"/>
<dbReference type="Pfam" id="PF13416">
    <property type="entry name" value="SBP_bac_8"/>
    <property type="match status" value="1"/>
</dbReference>
<dbReference type="STRING" id="588581.Cpap_2854"/>
<dbReference type="AlphaFoldDB" id="F1TBY7"/>
<evidence type="ECO:0000313" key="1">
    <source>
        <dbReference type="EMBL" id="EGD48158.1"/>
    </source>
</evidence>
<reference evidence="1" key="1">
    <citation type="submission" date="2009-07" db="EMBL/GenBank/DDBJ databases">
        <authorList>
            <consortium name="US DOE Joint Genome Institute (JGI-PGF)"/>
            <person name="Lucas S."/>
            <person name="Copeland A."/>
            <person name="Lapidus A."/>
            <person name="Glavina del Rio T."/>
            <person name="Tice H."/>
            <person name="Bruce D."/>
            <person name="Goodwin L."/>
            <person name="Pitluck S."/>
            <person name="Larimer F."/>
            <person name="Land M.L."/>
            <person name="Mouttaki H."/>
            <person name="He Z."/>
            <person name="Zhou J."/>
            <person name="Hemme C.L."/>
        </authorList>
    </citation>
    <scope>NUCLEOTIDE SEQUENCE</scope>
    <source>
        <strain evidence="1">DSM 2782</strain>
    </source>
</reference>
<gene>
    <name evidence="1" type="ORF">Cpap_2854</name>
</gene>
<dbReference type="PANTHER" id="PTHR43649:SF12">
    <property type="entry name" value="DIACETYLCHITOBIOSE BINDING PROTEIN DASA"/>
    <property type="match status" value="1"/>
</dbReference>
<dbReference type="RefSeq" id="WP_004618989.1">
    <property type="nucleotide sequence ID" value="NZ_ACXX02000005.1"/>
</dbReference>
<dbReference type="Proteomes" id="UP000003860">
    <property type="component" value="Unassembled WGS sequence"/>
</dbReference>
<comment type="caution">
    <text evidence="1">The sequence shown here is derived from an EMBL/GenBank/DDBJ whole genome shotgun (WGS) entry which is preliminary data.</text>
</comment>
<dbReference type="CDD" id="cd13582">
    <property type="entry name" value="PBP2_AlgQ_like_3"/>
    <property type="match status" value="1"/>
</dbReference>
<dbReference type="SUPFAM" id="SSF53850">
    <property type="entry name" value="Periplasmic binding protein-like II"/>
    <property type="match status" value="1"/>
</dbReference>